<evidence type="ECO:0000313" key="4">
    <source>
        <dbReference type="Proteomes" id="UP001499930"/>
    </source>
</evidence>
<evidence type="ECO:0000256" key="2">
    <source>
        <dbReference type="SAM" id="SignalP"/>
    </source>
</evidence>
<comment type="caution">
    <text evidence="3">The sequence shown here is derived from an EMBL/GenBank/DDBJ whole genome shotgun (WGS) entry which is preliminary data.</text>
</comment>
<proteinExistence type="predicted"/>
<reference evidence="4" key="1">
    <citation type="journal article" date="2019" name="Int. J. Syst. Evol. Microbiol.">
        <title>The Global Catalogue of Microorganisms (GCM) 10K type strain sequencing project: providing services to taxonomists for standard genome sequencing and annotation.</title>
        <authorList>
            <consortium name="The Broad Institute Genomics Platform"/>
            <consortium name="The Broad Institute Genome Sequencing Center for Infectious Disease"/>
            <person name="Wu L."/>
            <person name="Ma J."/>
        </authorList>
    </citation>
    <scope>NUCLEOTIDE SEQUENCE [LARGE SCALE GENOMIC DNA]</scope>
    <source>
        <strain evidence="4">JCM 3106</strain>
    </source>
</reference>
<dbReference type="InterPro" id="IPR017549">
    <property type="entry name" value="APMV_L690"/>
</dbReference>
<dbReference type="SUPFAM" id="SSF63825">
    <property type="entry name" value="YWTD domain"/>
    <property type="match status" value="1"/>
</dbReference>
<keyword evidence="4" id="KW-1185">Reference proteome</keyword>
<feature type="chain" id="PRO_5045830955" evidence="2">
    <location>
        <begin position="24"/>
        <end position="427"/>
    </location>
</feature>
<accession>A0ABP6LHL3</accession>
<gene>
    <name evidence="3" type="ORF">GCM10017559_84240</name>
</gene>
<feature type="region of interest" description="Disordered" evidence="1">
    <location>
        <begin position="372"/>
        <end position="427"/>
    </location>
</feature>
<feature type="signal peptide" evidence="2">
    <location>
        <begin position="1"/>
        <end position="23"/>
    </location>
</feature>
<sequence length="427" mass="43105">MRVRIVTICATVLVMGVAGTASAGTRQAQGGAKQVPAGIGLAKTGTGQAKAGTALTRSRFSVTNLVSDVGGRAAITDATLVNPWGLAMGKTLWVSAAGTGLATVYSGGAGGVKQEKTQVRVPGGRPTGQVVNMGEEFVVKGPGGAGPATFIFASPSGAITGWNAEADPDDAVISAFVRGADFKGLALAQTDRGAMLLAADFAGDRIHVFDGDFDRVPTSRRAFRDPGLPEDYAPFNVEVVGRSILVAYAKRDPQTGKSVAGQGKGFVSQFNGSGRFVGRFAARGALNAPWAMTLAPKGFGAHSGALLVGNFGDGRINAYNPRNGRPLGPLRSSDGRPITLSGLWDLEPGTEAVGGTDALWFSAGSDGGTHGLLGLIRPAGAGGSSSSPNASPSPRSSHPSSHNSGNSNSNSNNSGNSSNSGGSGYGY</sequence>
<dbReference type="Proteomes" id="UP001499930">
    <property type="component" value="Unassembled WGS sequence"/>
</dbReference>
<evidence type="ECO:0000313" key="3">
    <source>
        <dbReference type="EMBL" id="GAA3042376.1"/>
    </source>
</evidence>
<feature type="compositionally biased region" description="Low complexity" evidence="1">
    <location>
        <begin position="384"/>
        <end position="420"/>
    </location>
</feature>
<name>A0ABP6LHL3_9ACTN</name>
<dbReference type="NCBIfam" id="TIGR03118">
    <property type="entry name" value="PEPCTERM_chp_1"/>
    <property type="match status" value="1"/>
</dbReference>
<organism evidence="3 4">
    <name type="scientific">Streptosporangium longisporum</name>
    <dbReference type="NCBI Taxonomy" id="46187"/>
    <lineage>
        <taxon>Bacteria</taxon>
        <taxon>Bacillati</taxon>
        <taxon>Actinomycetota</taxon>
        <taxon>Actinomycetes</taxon>
        <taxon>Streptosporangiales</taxon>
        <taxon>Streptosporangiaceae</taxon>
        <taxon>Streptosporangium</taxon>
    </lineage>
</organism>
<protein>
    <submittedName>
        <fullName evidence="3">TIGR03118 family protein</fullName>
    </submittedName>
</protein>
<dbReference type="EMBL" id="BAAAWD010000032">
    <property type="protein sequence ID" value="GAA3042376.1"/>
    <property type="molecule type" value="Genomic_DNA"/>
</dbReference>
<evidence type="ECO:0000256" key="1">
    <source>
        <dbReference type="SAM" id="MobiDB-lite"/>
    </source>
</evidence>
<dbReference type="RefSeq" id="WP_344908354.1">
    <property type="nucleotide sequence ID" value="NZ_BAAAWD010000032.1"/>
</dbReference>
<keyword evidence="2" id="KW-0732">Signal</keyword>